<dbReference type="Proteomes" id="UP000298460">
    <property type="component" value="Unassembled WGS sequence"/>
</dbReference>
<comment type="similarity">
    <text evidence="2 10">Belongs to the thiolase-like superfamily. Thiolase family.</text>
</comment>
<feature type="domain" description="Thiolase N-terminal" evidence="11">
    <location>
        <begin position="4"/>
        <end position="263"/>
    </location>
</feature>
<dbReference type="NCBIfam" id="TIGR01930">
    <property type="entry name" value="AcCoA-C-Actrans"/>
    <property type="match status" value="1"/>
</dbReference>
<evidence type="ECO:0000256" key="6">
    <source>
        <dbReference type="ARBA" id="ARBA00030755"/>
    </source>
</evidence>
<proteinExistence type="inferred from homology"/>
<dbReference type="GO" id="GO:0005737">
    <property type="term" value="C:cytoplasm"/>
    <property type="evidence" value="ECO:0007669"/>
    <property type="project" value="UniProtKB-SubCell"/>
</dbReference>
<evidence type="ECO:0000313" key="13">
    <source>
        <dbReference type="EMBL" id="TGE38363.1"/>
    </source>
</evidence>
<dbReference type="EC" id="2.3.1.9" evidence="3"/>
<evidence type="ECO:0000256" key="5">
    <source>
        <dbReference type="ARBA" id="ARBA00023315"/>
    </source>
</evidence>
<evidence type="ECO:0000259" key="12">
    <source>
        <dbReference type="Pfam" id="PF02803"/>
    </source>
</evidence>
<dbReference type="GO" id="GO:0003985">
    <property type="term" value="F:acetyl-CoA C-acetyltransferase activity"/>
    <property type="evidence" value="ECO:0007669"/>
    <property type="project" value="UniProtKB-EC"/>
</dbReference>
<feature type="active site" description="Proton acceptor" evidence="9">
    <location>
        <position position="379"/>
    </location>
</feature>
<dbReference type="PIRSF" id="PIRSF000429">
    <property type="entry name" value="Ac-CoA_Ac_transf"/>
    <property type="match status" value="1"/>
</dbReference>
<comment type="caution">
    <text evidence="13">The sequence shown here is derived from an EMBL/GenBank/DDBJ whole genome shotgun (WGS) entry which is preliminary data.</text>
</comment>
<dbReference type="AlphaFoldDB" id="A0A4Z0R890"/>
<dbReference type="PANTHER" id="PTHR18919:SF107">
    <property type="entry name" value="ACETYL-COA ACETYLTRANSFERASE, CYTOSOLIC"/>
    <property type="match status" value="1"/>
</dbReference>
<evidence type="ECO:0000256" key="10">
    <source>
        <dbReference type="RuleBase" id="RU003557"/>
    </source>
</evidence>
<sequence length="393" mass="40904">MNEVVIVSAVRTPVGSFNGVLANIAAVELGAIVIKEAINRAGITPDQVDEVIMGNVLSSALGQNPARQASVKAGLPIEVPAWTVSKVCGSGLKAVVCAAQAILAGDADIIIAGGMESMSLSSYALPKARTGYRMGNDVLVDTMVHDGLTDAFHNIHMGITAENIAEQNGFTREIQDNYAVSSQNRTEAAIKAGKFEEEIVSVTIPLRKGEPLVVAQDEFPRFGATYDALAKLRPAFKRDGTVTAGNASGLNDGAAAVVVMSKEKAESLGLTPLATITSWASAGVDPLIMGTGPIPATRKALEKAHLSIADLDVVEANEAFASQTLIVAKELELDMEKTNVNGGAIALGHPIGASGARILVTLLHEMKRQAAHRGLATLCIGGGQGIAMIVERR</sequence>
<dbReference type="InterPro" id="IPR020610">
    <property type="entry name" value="Thiolase_AS"/>
</dbReference>
<evidence type="ECO:0000256" key="3">
    <source>
        <dbReference type="ARBA" id="ARBA00012705"/>
    </source>
</evidence>
<evidence type="ECO:0000256" key="8">
    <source>
        <dbReference type="ARBA" id="ARBA00051550"/>
    </source>
</evidence>
<feature type="active site" description="Acyl-thioester intermediate" evidence="9">
    <location>
        <position position="88"/>
    </location>
</feature>
<dbReference type="EMBL" id="SPQQ01000003">
    <property type="protein sequence ID" value="TGE38363.1"/>
    <property type="molecule type" value="Genomic_DNA"/>
</dbReference>
<dbReference type="Gene3D" id="3.40.47.10">
    <property type="match status" value="2"/>
</dbReference>
<keyword evidence="5 10" id="KW-0012">Acyltransferase</keyword>
<dbReference type="SUPFAM" id="SSF53901">
    <property type="entry name" value="Thiolase-like"/>
    <property type="match status" value="2"/>
</dbReference>
<protein>
    <recommendedName>
        <fullName evidence="7">Acetyl-CoA acetyltransferase</fullName>
        <ecNumber evidence="3">2.3.1.9</ecNumber>
    </recommendedName>
    <alternativeName>
        <fullName evidence="6">Acetoacetyl-CoA thiolase</fullName>
    </alternativeName>
</protein>
<dbReference type="PANTHER" id="PTHR18919">
    <property type="entry name" value="ACETYL-COA C-ACYLTRANSFERASE"/>
    <property type="match status" value="1"/>
</dbReference>
<comment type="catalytic activity">
    <reaction evidence="8">
        <text>2 acetyl-CoA = acetoacetyl-CoA + CoA</text>
        <dbReference type="Rhea" id="RHEA:21036"/>
        <dbReference type="ChEBI" id="CHEBI:57286"/>
        <dbReference type="ChEBI" id="CHEBI:57287"/>
        <dbReference type="ChEBI" id="CHEBI:57288"/>
        <dbReference type="EC" id="2.3.1.9"/>
    </reaction>
</comment>
<dbReference type="InterPro" id="IPR020617">
    <property type="entry name" value="Thiolase_C"/>
</dbReference>
<evidence type="ECO:0000259" key="11">
    <source>
        <dbReference type="Pfam" id="PF00108"/>
    </source>
</evidence>
<dbReference type="InterPro" id="IPR020613">
    <property type="entry name" value="Thiolase_CS"/>
</dbReference>
<evidence type="ECO:0000256" key="2">
    <source>
        <dbReference type="ARBA" id="ARBA00010982"/>
    </source>
</evidence>
<organism evidence="13 14">
    <name type="scientific">Desulfosporosinus fructosivorans</name>
    <dbReference type="NCBI Taxonomy" id="2018669"/>
    <lineage>
        <taxon>Bacteria</taxon>
        <taxon>Bacillati</taxon>
        <taxon>Bacillota</taxon>
        <taxon>Clostridia</taxon>
        <taxon>Eubacteriales</taxon>
        <taxon>Desulfitobacteriaceae</taxon>
        <taxon>Desulfosporosinus</taxon>
    </lineage>
</organism>
<name>A0A4Z0R890_9FIRM</name>
<feature type="domain" description="Thiolase C-terminal" evidence="12">
    <location>
        <begin position="270"/>
        <end position="392"/>
    </location>
</feature>
<accession>A0A4Z0R890</accession>
<keyword evidence="14" id="KW-1185">Reference proteome</keyword>
<feature type="active site" description="Proton acceptor" evidence="9">
    <location>
        <position position="349"/>
    </location>
</feature>
<dbReference type="Pfam" id="PF00108">
    <property type="entry name" value="Thiolase_N"/>
    <property type="match status" value="1"/>
</dbReference>
<gene>
    <name evidence="13" type="ORF">E4K67_10450</name>
</gene>
<dbReference type="PROSITE" id="PS00098">
    <property type="entry name" value="THIOLASE_1"/>
    <property type="match status" value="1"/>
</dbReference>
<dbReference type="PROSITE" id="PS00099">
    <property type="entry name" value="THIOLASE_3"/>
    <property type="match status" value="1"/>
</dbReference>
<evidence type="ECO:0000313" key="14">
    <source>
        <dbReference type="Proteomes" id="UP000298460"/>
    </source>
</evidence>
<evidence type="ECO:0000256" key="4">
    <source>
        <dbReference type="ARBA" id="ARBA00022679"/>
    </source>
</evidence>
<dbReference type="InterPro" id="IPR002155">
    <property type="entry name" value="Thiolase"/>
</dbReference>
<keyword evidence="4 10" id="KW-0808">Transferase</keyword>
<dbReference type="Pfam" id="PF02803">
    <property type="entry name" value="Thiolase_C"/>
    <property type="match status" value="1"/>
</dbReference>
<dbReference type="OrthoDB" id="56116at2"/>
<dbReference type="InterPro" id="IPR016039">
    <property type="entry name" value="Thiolase-like"/>
</dbReference>
<evidence type="ECO:0000256" key="7">
    <source>
        <dbReference type="ARBA" id="ARBA00044137"/>
    </source>
</evidence>
<dbReference type="InterPro" id="IPR020616">
    <property type="entry name" value="Thiolase_N"/>
</dbReference>
<dbReference type="RefSeq" id="WP_135546342.1">
    <property type="nucleotide sequence ID" value="NZ_SPQQ01000003.1"/>
</dbReference>
<comment type="subcellular location">
    <subcellularLocation>
        <location evidence="1">Cytoplasm</location>
    </subcellularLocation>
</comment>
<dbReference type="InterPro" id="IPR020615">
    <property type="entry name" value="Thiolase_acyl_enz_int_AS"/>
</dbReference>
<reference evidence="13 14" key="1">
    <citation type="submission" date="2019-03" db="EMBL/GenBank/DDBJ databases">
        <title>Draft Genome Sequence of Desulfosporosinus fructosivorans Strain 63.6F, Isolated from Marine Sediment in the Baltic Sea.</title>
        <authorList>
            <person name="Hausmann B."/>
            <person name="Vandieken V."/>
            <person name="Pjevac P."/>
            <person name="Schreck K."/>
            <person name="Herbold C.W."/>
            <person name="Loy A."/>
        </authorList>
    </citation>
    <scope>NUCLEOTIDE SEQUENCE [LARGE SCALE GENOMIC DNA]</scope>
    <source>
        <strain evidence="13 14">63.6F</strain>
    </source>
</reference>
<dbReference type="FunFam" id="3.40.47.10:FF:000010">
    <property type="entry name" value="Acetyl-CoA acetyltransferase (Thiolase)"/>
    <property type="match status" value="1"/>
</dbReference>
<dbReference type="CDD" id="cd00751">
    <property type="entry name" value="thiolase"/>
    <property type="match status" value="1"/>
</dbReference>
<dbReference type="PROSITE" id="PS00737">
    <property type="entry name" value="THIOLASE_2"/>
    <property type="match status" value="1"/>
</dbReference>
<evidence type="ECO:0000256" key="9">
    <source>
        <dbReference type="PIRSR" id="PIRSR000429-1"/>
    </source>
</evidence>
<evidence type="ECO:0000256" key="1">
    <source>
        <dbReference type="ARBA" id="ARBA00004496"/>
    </source>
</evidence>